<dbReference type="EMBL" id="CAJVPJ010005462">
    <property type="protein sequence ID" value="CAG8661642.1"/>
    <property type="molecule type" value="Genomic_DNA"/>
</dbReference>
<evidence type="ECO:0000313" key="1">
    <source>
        <dbReference type="EMBL" id="CAG8661642.1"/>
    </source>
</evidence>
<sequence length="114" mass="13191">RMNGMNNCGKRENGIYLAPDPQETSNTLTMTTKKKWCIQKDAKLPTITRYMNRIKIEGEKEKVPGSRPKSTGSEYAICLQHQLHLEADSYILEEKNLNCFLKHVTCRPLNNFFK</sequence>
<name>A0A9N9E5K6_9GLOM</name>
<feature type="non-terminal residue" evidence="1">
    <location>
        <position position="1"/>
    </location>
</feature>
<keyword evidence="2" id="KW-1185">Reference proteome</keyword>
<organism evidence="1 2">
    <name type="scientific">Paraglomus occultum</name>
    <dbReference type="NCBI Taxonomy" id="144539"/>
    <lineage>
        <taxon>Eukaryota</taxon>
        <taxon>Fungi</taxon>
        <taxon>Fungi incertae sedis</taxon>
        <taxon>Mucoromycota</taxon>
        <taxon>Glomeromycotina</taxon>
        <taxon>Glomeromycetes</taxon>
        <taxon>Paraglomerales</taxon>
        <taxon>Paraglomeraceae</taxon>
        <taxon>Paraglomus</taxon>
    </lineage>
</organism>
<evidence type="ECO:0000313" key="2">
    <source>
        <dbReference type="Proteomes" id="UP000789572"/>
    </source>
</evidence>
<dbReference type="AlphaFoldDB" id="A0A9N9E5K6"/>
<protein>
    <submittedName>
        <fullName evidence="1">3360_t:CDS:1</fullName>
    </submittedName>
</protein>
<gene>
    <name evidence="1" type="ORF">POCULU_LOCUS10490</name>
</gene>
<comment type="caution">
    <text evidence="1">The sequence shown here is derived from an EMBL/GenBank/DDBJ whole genome shotgun (WGS) entry which is preliminary data.</text>
</comment>
<proteinExistence type="predicted"/>
<reference evidence="1" key="1">
    <citation type="submission" date="2021-06" db="EMBL/GenBank/DDBJ databases">
        <authorList>
            <person name="Kallberg Y."/>
            <person name="Tangrot J."/>
            <person name="Rosling A."/>
        </authorList>
    </citation>
    <scope>NUCLEOTIDE SEQUENCE</scope>
    <source>
        <strain evidence="1">IA702</strain>
    </source>
</reference>
<dbReference type="Proteomes" id="UP000789572">
    <property type="component" value="Unassembled WGS sequence"/>
</dbReference>
<accession>A0A9N9E5K6</accession>